<dbReference type="Proteomes" id="UP000652198">
    <property type="component" value="Unassembled WGS sequence"/>
</dbReference>
<evidence type="ECO:0000259" key="2">
    <source>
        <dbReference type="PROSITE" id="PS50975"/>
    </source>
</evidence>
<feature type="domain" description="ATP-grasp" evidence="2">
    <location>
        <begin position="94"/>
        <end position="289"/>
    </location>
</feature>
<keyword evidence="1" id="KW-0547">Nucleotide-binding</keyword>
<dbReference type="Pfam" id="PF02655">
    <property type="entry name" value="ATP-grasp_3"/>
    <property type="match status" value="1"/>
</dbReference>
<sequence length="405" mass="43456">MNQPTLVVAGLSARMLAESARRAGWRVIALDLFGDVDTRAAVDEWHQIGDPATLQLDPARTYAALERAASLPGVMGWVAGSGFESCPQLLQARFPALPLLGNPSQAYEAVRTPARFFGLLAAQGIPFPETLARRPPETTGWLRKDARGTGGWHIRRAGFRGDVVHEAHPDVYFQRTCAGRSMSAMFIANGSSATVLGFNEQIIVPQHRHPFTWRGAIGPVQMPADLAAQVHHAVQTIVASTRLVGLNSLDFLLDGERFFVLEVNPRPSATMALYDGHLPLSPLALHVRACKGEALDPPQHTPHTPHAVPTPHTSPAPLIRGEQIVFARTGHTVSAAFVARAQQRGWCHDIPAPGSTIAAGTPLCSVSVTCAPGTSTDAVRAELAARASTIESMMKVSHDDPITVR</sequence>
<name>A0ABX2BHH8_9BURK</name>
<reference evidence="3 4" key="1">
    <citation type="submission" date="2019-11" db="EMBL/GenBank/DDBJ databases">
        <title>Metabolism of dissolved organic matter in forest soils.</title>
        <authorList>
            <person name="Cyle K.T."/>
            <person name="Wilhelm R.C."/>
            <person name="Martinez C.E."/>
        </authorList>
    </citation>
    <scope>NUCLEOTIDE SEQUENCE [LARGE SCALE GENOMIC DNA]</scope>
    <source>
        <strain evidence="3 4">1N</strain>
    </source>
</reference>
<dbReference type="EMBL" id="WOEY01000015">
    <property type="protein sequence ID" value="NPT40412.1"/>
    <property type="molecule type" value="Genomic_DNA"/>
</dbReference>
<dbReference type="InterPro" id="IPR011761">
    <property type="entry name" value="ATP-grasp"/>
</dbReference>
<keyword evidence="1" id="KW-0067">ATP-binding</keyword>
<protein>
    <submittedName>
        <fullName evidence="3">ATP-grasp domain-containing protein</fullName>
    </submittedName>
</protein>
<proteinExistence type="predicted"/>
<accession>A0ABX2BHH8</accession>
<dbReference type="SUPFAM" id="SSF56059">
    <property type="entry name" value="Glutathione synthetase ATP-binding domain-like"/>
    <property type="match status" value="1"/>
</dbReference>
<organism evidence="3 4">
    <name type="scientific">Paraburkholderia solitsugae</name>
    <dbReference type="NCBI Taxonomy" id="2675748"/>
    <lineage>
        <taxon>Bacteria</taxon>
        <taxon>Pseudomonadati</taxon>
        <taxon>Pseudomonadota</taxon>
        <taxon>Betaproteobacteria</taxon>
        <taxon>Burkholderiales</taxon>
        <taxon>Burkholderiaceae</taxon>
        <taxon>Paraburkholderia</taxon>
    </lineage>
</organism>
<comment type="caution">
    <text evidence="3">The sequence shown here is derived from an EMBL/GenBank/DDBJ whole genome shotgun (WGS) entry which is preliminary data.</text>
</comment>
<dbReference type="InterPro" id="IPR016677">
    <property type="entry name" value="UCP016817_carboligase"/>
</dbReference>
<dbReference type="InterPro" id="IPR003806">
    <property type="entry name" value="ATP-grasp_PylC-type"/>
</dbReference>
<evidence type="ECO:0000256" key="1">
    <source>
        <dbReference type="PROSITE-ProRule" id="PRU00409"/>
    </source>
</evidence>
<gene>
    <name evidence="3" type="ORF">GNZ12_03600</name>
</gene>
<dbReference type="PIRSF" id="PIRSF016817">
    <property type="entry name" value="UCP016817_carboligase"/>
    <property type="match status" value="1"/>
</dbReference>
<dbReference type="PROSITE" id="PS50975">
    <property type="entry name" value="ATP_GRASP"/>
    <property type="match status" value="1"/>
</dbReference>
<dbReference type="Gene3D" id="3.30.470.20">
    <property type="entry name" value="ATP-grasp fold, B domain"/>
    <property type="match status" value="1"/>
</dbReference>
<evidence type="ECO:0000313" key="4">
    <source>
        <dbReference type="Proteomes" id="UP000652198"/>
    </source>
</evidence>
<dbReference type="RefSeq" id="WP_172309036.1">
    <property type="nucleotide sequence ID" value="NZ_WOEY01000015.1"/>
</dbReference>
<keyword evidence="4" id="KW-1185">Reference proteome</keyword>
<evidence type="ECO:0000313" key="3">
    <source>
        <dbReference type="EMBL" id="NPT40412.1"/>
    </source>
</evidence>